<accession>A0A1C7MJL4</accession>
<feature type="region of interest" description="Disordered" evidence="1">
    <location>
        <begin position="154"/>
        <end position="178"/>
    </location>
</feature>
<proteinExistence type="predicted"/>
<dbReference type="OrthoDB" id="8062037at2759"/>
<dbReference type="EMBL" id="LUGG01000003">
    <property type="protein sequence ID" value="OBZ77135.1"/>
    <property type="molecule type" value="Genomic_DNA"/>
</dbReference>
<organism evidence="2 3">
    <name type="scientific">Grifola frondosa</name>
    <name type="common">Maitake</name>
    <name type="synonym">Polyporus frondosus</name>
    <dbReference type="NCBI Taxonomy" id="5627"/>
    <lineage>
        <taxon>Eukaryota</taxon>
        <taxon>Fungi</taxon>
        <taxon>Dikarya</taxon>
        <taxon>Basidiomycota</taxon>
        <taxon>Agaricomycotina</taxon>
        <taxon>Agaricomycetes</taxon>
        <taxon>Polyporales</taxon>
        <taxon>Grifolaceae</taxon>
        <taxon>Grifola</taxon>
    </lineage>
</organism>
<keyword evidence="3" id="KW-1185">Reference proteome</keyword>
<evidence type="ECO:0000256" key="1">
    <source>
        <dbReference type="SAM" id="MobiDB-lite"/>
    </source>
</evidence>
<feature type="compositionally biased region" description="Acidic residues" evidence="1">
    <location>
        <begin position="33"/>
        <end position="55"/>
    </location>
</feature>
<sequence length="178" mass="19244">MFELAAPLTFTAQHGSCPACRNVFSSIKPPSDSDNESSDGDYIPGDDEDEDEDDAFLDTDGFTEYEFDADEMELDGEFDTDVDEDEDAVVDMSVYLDFDASADIAVWDNAREGVDEGMVNWGLSDGEGSESLSEGDVLNLSAVLENVPVQTDDAAVFDDDSVEEASVSVLEDDTAESK</sequence>
<evidence type="ECO:0000313" key="3">
    <source>
        <dbReference type="Proteomes" id="UP000092993"/>
    </source>
</evidence>
<comment type="caution">
    <text evidence="2">The sequence shown here is derived from an EMBL/GenBank/DDBJ whole genome shotgun (WGS) entry which is preliminary data.</text>
</comment>
<reference evidence="2 3" key="1">
    <citation type="submission" date="2016-03" db="EMBL/GenBank/DDBJ databases">
        <title>Whole genome sequencing of Grifola frondosa 9006-11.</title>
        <authorList>
            <person name="Min B."/>
            <person name="Park H."/>
            <person name="Kim J.-G."/>
            <person name="Cho H."/>
            <person name="Oh Y.-L."/>
            <person name="Kong W.-S."/>
            <person name="Choi I.-G."/>
        </authorList>
    </citation>
    <scope>NUCLEOTIDE SEQUENCE [LARGE SCALE GENOMIC DNA]</scope>
    <source>
        <strain evidence="2 3">9006-11</strain>
    </source>
</reference>
<feature type="region of interest" description="Disordered" evidence="1">
    <location>
        <begin position="24"/>
        <end position="55"/>
    </location>
</feature>
<gene>
    <name evidence="2" type="ORF">A0H81_03716</name>
</gene>
<protein>
    <submittedName>
        <fullName evidence="2">Uncharacterized protein</fullName>
    </submittedName>
</protein>
<dbReference type="Proteomes" id="UP000092993">
    <property type="component" value="Unassembled WGS sequence"/>
</dbReference>
<dbReference type="STRING" id="5627.A0A1C7MJL4"/>
<name>A0A1C7MJL4_GRIFR</name>
<evidence type="ECO:0000313" key="2">
    <source>
        <dbReference type="EMBL" id="OBZ77135.1"/>
    </source>
</evidence>
<dbReference type="AlphaFoldDB" id="A0A1C7MJL4"/>